<evidence type="ECO:0000256" key="7">
    <source>
        <dbReference type="SAM" id="Phobius"/>
    </source>
</evidence>
<feature type="transmembrane region" description="Helical" evidence="7">
    <location>
        <begin position="119"/>
        <end position="140"/>
    </location>
</feature>
<evidence type="ECO:0000256" key="4">
    <source>
        <dbReference type="ARBA" id="ARBA00022475"/>
    </source>
</evidence>
<dbReference type="OrthoDB" id="6427382at2759"/>
<dbReference type="GO" id="GO:0005886">
    <property type="term" value="C:plasma membrane"/>
    <property type="evidence" value="ECO:0007669"/>
    <property type="project" value="UniProtKB-SubCell"/>
</dbReference>
<evidence type="ECO:0000256" key="5">
    <source>
        <dbReference type="ARBA" id="ARBA00023065"/>
    </source>
</evidence>
<dbReference type="InterPro" id="IPR036734">
    <property type="entry name" value="Neur_chan_lig-bd_sf"/>
</dbReference>
<dbReference type="SUPFAM" id="SSF63712">
    <property type="entry name" value="Nicotinic receptor ligand binding domain-like"/>
    <property type="match status" value="1"/>
</dbReference>
<dbReference type="Gene3D" id="2.70.170.10">
    <property type="entry name" value="Neurotransmitter-gated ion-channel ligand-binding domain"/>
    <property type="match status" value="1"/>
</dbReference>
<dbReference type="Gene3D" id="1.20.58.390">
    <property type="entry name" value="Neurotransmitter-gated ion-channel transmembrane domain"/>
    <property type="match status" value="1"/>
</dbReference>
<dbReference type="PANTHER" id="PTHR18945">
    <property type="entry name" value="NEUROTRANSMITTER GATED ION CHANNEL"/>
    <property type="match status" value="1"/>
</dbReference>
<keyword evidence="4" id="KW-1003">Cell membrane</keyword>
<sequence length="195" mass="21673">MNLVHYPLDTQRCPLIICPYSLPDDELVLQWTENGVGMLEASQDGQNKFELLAPIITQHMSLKYSGPDTSGSFSCVNATFSLRRHNGYHMGYSYTITSFIVIVSWIGFWLPVSAMPARVTLGITTLLTLLTTGNFVRSSLPPISYVTAIDVWVGFCTVFVLLALLLLPISLYFTNKKETPKINSVFVSVDKVSVN</sequence>
<dbReference type="InterPro" id="IPR006029">
    <property type="entry name" value="Neurotrans-gated_channel_TM"/>
</dbReference>
<organism evidence="9 10">
    <name type="scientific">Trichonephila clavata</name>
    <name type="common">Joro spider</name>
    <name type="synonym">Nephila clavata</name>
    <dbReference type="NCBI Taxonomy" id="2740835"/>
    <lineage>
        <taxon>Eukaryota</taxon>
        <taxon>Metazoa</taxon>
        <taxon>Ecdysozoa</taxon>
        <taxon>Arthropoda</taxon>
        <taxon>Chelicerata</taxon>
        <taxon>Arachnida</taxon>
        <taxon>Araneae</taxon>
        <taxon>Araneomorphae</taxon>
        <taxon>Entelegynae</taxon>
        <taxon>Araneoidea</taxon>
        <taxon>Nephilidae</taxon>
        <taxon>Trichonephila</taxon>
    </lineage>
</organism>
<keyword evidence="3" id="KW-0813">Transport</keyword>
<evidence type="ECO:0000313" key="9">
    <source>
        <dbReference type="EMBL" id="GFR30241.1"/>
    </source>
</evidence>
<dbReference type="AlphaFoldDB" id="A0A8X6HU65"/>
<reference evidence="9" key="1">
    <citation type="submission" date="2020-07" db="EMBL/GenBank/DDBJ databases">
        <title>Multicomponent nature underlies the extraordinary mechanical properties of spider dragline silk.</title>
        <authorList>
            <person name="Kono N."/>
            <person name="Nakamura H."/>
            <person name="Mori M."/>
            <person name="Yoshida Y."/>
            <person name="Ohtoshi R."/>
            <person name="Malay A.D."/>
            <person name="Moran D.A.P."/>
            <person name="Tomita M."/>
            <person name="Numata K."/>
            <person name="Arakawa K."/>
        </authorList>
    </citation>
    <scope>NUCLEOTIDE SEQUENCE</scope>
</reference>
<comment type="caution">
    <text evidence="9">The sequence shown here is derived from an EMBL/GenBank/DDBJ whole genome shotgun (WGS) entry which is preliminary data.</text>
</comment>
<dbReference type="GO" id="GO:0005254">
    <property type="term" value="F:chloride channel activity"/>
    <property type="evidence" value="ECO:0007669"/>
    <property type="project" value="UniProtKB-ARBA"/>
</dbReference>
<evidence type="ECO:0000313" key="10">
    <source>
        <dbReference type="Proteomes" id="UP000887116"/>
    </source>
</evidence>
<feature type="domain" description="Neurotransmitter-gated ion-channel transmembrane" evidence="8">
    <location>
        <begin position="99"/>
        <end position="179"/>
    </location>
</feature>
<evidence type="ECO:0000259" key="8">
    <source>
        <dbReference type="Pfam" id="PF02932"/>
    </source>
</evidence>
<keyword evidence="9" id="KW-0675">Receptor</keyword>
<dbReference type="SUPFAM" id="SSF90112">
    <property type="entry name" value="Neurotransmitter-gated ion-channel transmembrane pore"/>
    <property type="match status" value="1"/>
</dbReference>
<dbReference type="PRINTS" id="PR00253">
    <property type="entry name" value="GABAARECEPTR"/>
</dbReference>
<dbReference type="InterPro" id="IPR006028">
    <property type="entry name" value="GABAA/Glycine_rcpt"/>
</dbReference>
<feature type="transmembrane region" description="Helical" evidence="7">
    <location>
        <begin position="152"/>
        <end position="173"/>
    </location>
</feature>
<keyword evidence="7" id="KW-0472">Membrane</keyword>
<dbReference type="EMBL" id="BMAO01019380">
    <property type="protein sequence ID" value="GFR30241.1"/>
    <property type="molecule type" value="Genomic_DNA"/>
</dbReference>
<name>A0A8X6HU65_TRICU</name>
<feature type="transmembrane region" description="Helical" evidence="7">
    <location>
        <begin position="91"/>
        <end position="112"/>
    </location>
</feature>
<dbReference type="InterPro" id="IPR038050">
    <property type="entry name" value="Neuro_actylchol_rec"/>
</dbReference>
<gene>
    <name evidence="9" type="primary">GLRA1</name>
    <name evidence="9" type="ORF">TNCT_459221</name>
</gene>
<proteinExistence type="predicted"/>
<evidence type="ECO:0000256" key="1">
    <source>
        <dbReference type="ARBA" id="ARBA00004141"/>
    </source>
</evidence>
<keyword evidence="7" id="KW-0812">Transmembrane</keyword>
<dbReference type="GO" id="GO:0099095">
    <property type="term" value="F:ligand-gated monoatomic anion channel activity"/>
    <property type="evidence" value="ECO:0007669"/>
    <property type="project" value="UniProtKB-ARBA"/>
</dbReference>
<evidence type="ECO:0000256" key="2">
    <source>
        <dbReference type="ARBA" id="ARBA00004236"/>
    </source>
</evidence>
<keyword evidence="7" id="KW-1133">Transmembrane helix</keyword>
<comment type="subcellular location">
    <subcellularLocation>
        <location evidence="2">Cell membrane</location>
    </subcellularLocation>
    <subcellularLocation>
        <location evidence="1">Membrane</location>
        <topology evidence="1">Multi-pass membrane protein</topology>
    </subcellularLocation>
</comment>
<keyword evidence="6" id="KW-0407">Ion channel</keyword>
<evidence type="ECO:0000256" key="6">
    <source>
        <dbReference type="ARBA" id="ARBA00023303"/>
    </source>
</evidence>
<accession>A0A8X6HU65</accession>
<dbReference type="InterPro" id="IPR036719">
    <property type="entry name" value="Neuro-gated_channel_TM_sf"/>
</dbReference>
<keyword evidence="5" id="KW-0406">Ion transport</keyword>
<dbReference type="GO" id="GO:0005230">
    <property type="term" value="F:extracellular ligand-gated monoatomic ion channel activity"/>
    <property type="evidence" value="ECO:0007669"/>
    <property type="project" value="InterPro"/>
</dbReference>
<dbReference type="Pfam" id="PF02932">
    <property type="entry name" value="Neur_chan_memb"/>
    <property type="match status" value="1"/>
</dbReference>
<dbReference type="Proteomes" id="UP000887116">
    <property type="component" value="Unassembled WGS sequence"/>
</dbReference>
<dbReference type="GO" id="GO:0004888">
    <property type="term" value="F:transmembrane signaling receptor activity"/>
    <property type="evidence" value="ECO:0007669"/>
    <property type="project" value="InterPro"/>
</dbReference>
<dbReference type="InterPro" id="IPR006201">
    <property type="entry name" value="Neur_channel"/>
</dbReference>
<evidence type="ECO:0000256" key="3">
    <source>
        <dbReference type="ARBA" id="ARBA00022448"/>
    </source>
</evidence>
<protein>
    <submittedName>
        <fullName evidence="9">Glycine receptor subunit alpha-1</fullName>
    </submittedName>
</protein>
<keyword evidence="10" id="KW-1185">Reference proteome</keyword>